<dbReference type="EMBL" id="BAABHY010000001">
    <property type="protein sequence ID" value="GAA5109525.1"/>
    <property type="molecule type" value="Genomic_DNA"/>
</dbReference>
<comment type="similarity">
    <text evidence="5">Belongs to the major facilitator superfamily. Phthalate permease family.</text>
</comment>
<sequence>MKVEKKYIMILLLFIGYLIVYIDKTVIGLAMINIEKDLDLTPQHVGYITGIFFLSYSLFQIPAGWLNDRIGYKKVLLLSLIMISGCAFLFGFVGATISLLIAFRFLAGIGHSGYPCSCAKAVSSNFSVDERTLAQSILLSSSGVAMVVGPIVVSYTLNSIGWRWTYIDLAIIAMIVVMFIFLWVPNLKKQETANVTNDAPKISYFSLLKNPVVILLFIAIFGVNIPAYGLMAWLPKYLVQVRGLELEWAAYMIALGGIAQWISSIGSGWIVGKYLKNKEKMVIFVSSLISAVCIWLVYLNNNILLSALFLFIAYIFLMTSFVTIFTLPMKWLPSNIIGSVMGLVNTGGTLGGFVSPIVIGILLSTDSKTMSGDFSYAFMFLAAGMLLSALIVLPLKKPQD</sequence>
<name>A0ABP9N4C8_9GAMM</name>
<dbReference type="Pfam" id="PF07690">
    <property type="entry name" value="MFS_1"/>
    <property type="match status" value="1"/>
</dbReference>
<evidence type="ECO:0000313" key="9">
    <source>
        <dbReference type="Proteomes" id="UP001500171"/>
    </source>
</evidence>
<keyword evidence="2 6" id="KW-0812">Transmembrane</keyword>
<dbReference type="InterPro" id="IPR050382">
    <property type="entry name" value="MFS_Na/Anion_cotransporter"/>
</dbReference>
<reference evidence="9" key="1">
    <citation type="journal article" date="2019" name="Int. J. Syst. Evol. Microbiol.">
        <title>The Global Catalogue of Microorganisms (GCM) 10K type strain sequencing project: providing services to taxonomists for standard genome sequencing and annotation.</title>
        <authorList>
            <consortium name="The Broad Institute Genomics Platform"/>
            <consortium name="The Broad Institute Genome Sequencing Center for Infectious Disease"/>
            <person name="Wu L."/>
            <person name="Ma J."/>
        </authorList>
    </citation>
    <scope>NUCLEOTIDE SEQUENCE [LARGE SCALE GENOMIC DNA]</scope>
    <source>
        <strain evidence="9">JCM 18050</strain>
    </source>
</reference>
<proteinExistence type="inferred from homology"/>
<feature type="domain" description="Major facilitator superfamily (MFS) profile" evidence="7">
    <location>
        <begin position="9"/>
        <end position="400"/>
    </location>
</feature>
<feature type="transmembrane region" description="Helical" evidence="6">
    <location>
        <begin position="374"/>
        <end position="395"/>
    </location>
</feature>
<dbReference type="InterPro" id="IPR036259">
    <property type="entry name" value="MFS_trans_sf"/>
</dbReference>
<feature type="transmembrane region" description="Helical" evidence="6">
    <location>
        <begin position="248"/>
        <end position="269"/>
    </location>
</feature>
<feature type="transmembrane region" description="Helical" evidence="6">
    <location>
        <begin position="339"/>
        <end position="362"/>
    </location>
</feature>
<feature type="transmembrane region" description="Helical" evidence="6">
    <location>
        <begin position="164"/>
        <end position="184"/>
    </location>
</feature>
<dbReference type="InterPro" id="IPR020846">
    <property type="entry name" value="MFS_dom"/>
</dbReference>
<comment type="caution">
    <text evidence="8">The sequence shown here is derived from an EMBL/GenBank/DDBJ whole genome shotgun (WGS) entry which is preliminary data.</text>
</comment>
<comment type="subcellular location">
    <subcellularLocation>
        <location evidence="1">Membrane</location>
        <topology evidence="1">Multi-pass membrane protein</topology>
    </subcellularLocation>
</comment>
<evidence type="ECO:0000256" key="1">
    <source>
        <dbReference type="ARBA" id="ARBA00004141"/>
    </source>
</evidence>
<feature type="transmembrane region" description="Helical" evidence="6">
    <location>
        <begin position="281"/>
        <end position="298"/>
    </location>
</feature>
<evidence type="ECO:0000256" key="5">
    <source>
        <dbReference type="ARBA" id="ARBA00038514"/>
    </source>
</evidence>
<dbReference type="PANTHER" id="PTHR11662:SF399">
    <property type="entry name" value="FI19708P1-RELATED"/>
    <property type="match status" value="1"/>
</dbReference>
<dbReference type="Gene3D" id="1.20.1250.20">
    <property type="entry name" value="MFS general substrate transporter like domains"/>
    <property type="match status" value="2"/>
</dbReference>
<dbReference type="RefSeq" id="WP_345490042.1">
    <property type="nucleotide sequence ID" value="NZ_BAABHY010000001.1"/>
</dbReference>
<evidence type="ECO:0000256" key="4">
    <source>
        <dbReference type="ARBA" id="ARBA00023136"/>
    </source>
</evidence>
<dbReference type="SUPFAM" id="SSF103473">
    <property type="entry name" value="MFS general substrate transporter"/>
    <property type="match status" value="1"/>
</dbReference>
<feature type="transmembrane region" description="Helical" evidence="6">
    <location>
        <begin position="44"/>
        <end position="63"/>
    </location>
</feature>
<feature type="transmembrane region" description="Helical" evidence="6">
    <location>
        <begin position="7"/>
        <end position="32"/>
    </location>
</feature>
<organism evidence="8 9">
    <name type="scientific">Orbus sasakiae</name>
    <dbReference type="NCBI Taxonomy" id="1078475"/>
    <lineage>
        <taxon>Bacteria</taxon>
        <taxon>Pseudomonadati</taxon>
        <taxon>Pseudomonadota</taxon>
        <taxon>Gammaproteobacteria</taxon>
        <taxon>Orbales</taxon>
        <taxon>Orbaceae</taxon>
        <taxon>Orbus</taxon>
    </lineage>
</organism>
<dbReference type="PANTHER" id="PTHR11662">
    <property type="entry name" value="SOLUTE CARRIER FAMILY 17"/>
    <property type="match status" value="1"/>
</dbReference>
<dbReference type="Proteomes" id="UP001500171">
    <property type="component" value="Unassembled WGS sequence"/>
</dbReference>
<evidence type="ECO:0000313" key="8">
    <source>
        <dbReference type="EMBL" id="GAA5109525.1"/>
    </source>
</evidence>
<accession>A0ABP9N4C8</accession>
<gene>
    <name evidence="8" type="ORF">GCM10023211_12980</name>
</gene>
<keyword evidence="9" id="KW-1185">Reference proteome</keyword>
<evidence type="ECO:0000259" key="7">
    <source>
        <dbReference type="PROSITE" id="PS50850"/>
    </source>
</evidence>
<dbReference type="InterPro" id="IPR011701">
    <property type="entry name" value="MFS"/>
</dbReference>
<feature type="transmembrane region" description="Helical" evidence="6">
    <location>
        <begin position="75"/>
        <end position="103"/>
    </location>
</feature>
<evidence type="ECO:0000256" key="3">
    <source>
        <dbReference type="ARBA" id="ARBA00022989"/>
    </source>
</evidence>
<dbReference type="PROSITE" id="PS50850">
    <property type="entry name" value="MFS"/>
    <property type="match status" value="1"/>
</dbReference>
<evidence type="ECO:0000256" key="2">
    <source>
        <dbReference type="ARBA" id="ARBA00022692"/>
    </source>
</evidence>
<feature type="transmembrane region" description="Helical" evidence="6">
    <location>
        <begin position="304"/>
        <end position="327"/>
    </location>
</feature>
<keyword evidence="4 6" id="KW-0472">Membrane</keyword>
<protein>
    <submittedName>
        <fullName evidence="8">MFS transporter</fullName>
    </submittedName>
</protein>
<feature type="transmembrane region" description="Helical" evidence="6">
    <location>
        <begin position="204"/>
        <end position="228"/>
    </location>
</feature>
<dbReference type="CDD" id="cd17319">
    <property type="entry name" value="MFS_ExuT_GudP_like"/>
    <property type="match status" value="1"/>
</dbReference>
<evidence type="ECO:0000256" key="6">
    <source>
        <dbReference type="SAM" id="Phobius"/>
    </source>
</evidence>
<keyword evidence="3 6" id="KW-1133">Transmembrane helix</keyword>